<reference evidence="1 2" key="3">
    <citation type="journal article" date="2022" name="Microbiol. Spectr.">
        <title>Folding features and dynamics of 3D genome architecture in plant fungal pathogens.</title>
        <authorList>
            <person name="Xia C."/>
        </authorList>
    </citation>
    <scope>NUCLEOTIDE SEQUENCE [LARGE SCALE GENOMIC DNA]</scope>
    <source>
        <strain evidence="1 2">93-210</strain>
    </source>
</reference>
<reference evidence="2" key="1">
    <citation type="journal article" date="2018" name="BMC Genomics">
        <title>Genomic insights into host adaptation between the wheat stripe rust pathogen (Puccinia striiformis f. sp. tritici) and the barley stripe rust pathogen (Puccinia striiformis f. sp. hordei).</title>
        <authorList>
            <person name="Xia C."/>
            <person name="Wang M."/>
            <person name="Yin C."/>
            <person name="Cornejo O.E."/>
            <person name="Hulbert S.H."/>
            <person name="Chen X."/>
        </authorList>
    </citation>
    <scope>NUCLEOTIDE SEQUENCE [LARGE SCALE GENOMIC DNA]</scope>
    <source>
        <strain evidence="2">93-210</strain>
    </source>
</reference>
<accession>A0ACC0DNI7</accession>
<dbReference type="Proteomes" id="UP001060170">
    <property type="component" value="Chromosome 18"/>
</dbReference>
<sequence length="212" mass="23151">MPSGKLVCKLPEMTAGVLVRTMLSLPTLVFAFSVLSYVLAAPADLVPIVPPGGSFDNAPGPMMNFPLYCSENNCRHRKLIQGALPETAAPPAMLPPIPDVMTRKGVKIRKPSPIESRRINDFMTTHSSGPFTLHTDGFFSRGHKPWWTLKYFCGKIIVFDDEDFKIYESGCCHCVDSDENGCTCNAAECMLSTALMVGIVIAAIAIRVVVDR</sequence>
<keyword evidence="2" id="KW-1185">Reference proteome</keyword>
<evidence type="ECO:0000313" key="2">
    <source>
        <dbReference type="Proteomes" id="UP001060170"/>
    </source>
</evidence>
<gene>
    <name evidence="1" type="ORF">MJO28_016437</name>
</gene>
<proteinExistence type="predicted"/>
<organism evidence="1 2">
    <name type="scientific">Puccinia striiformis f. sp. tritici</name>
    <dbReference type="NCBI Taxonomy" id="168172"/>
    <lineage>
        <taxon>Eukaryota</taxon>
        <taxon>Fungi</taxon>
        <taxon>Dikarya</taxon>
        <taxon>Basidiomycota</taxon>
        <taxon>Pucciniomycotina</taxon>
        <taxon>Pucciniomycetes</taxon>
        <taxon>Pucciniales</taxon>
        <taxon>Pucciniaceae</taxon>
        <taxon>Puccinia</taxon>
    </lineage>
</organism>
<comment type="caution">
    <text evidence="1">The sequence shown here is derived from an EMBL/GenBank/DDBJ whole genome shotgun (WGS) entry which is preliminary data.</text>
</comment>
<evidence type="ECO:0000313" key="1">
    <source>
        <dbReference type="EMBL" id="KAI7935566.1"/>
    </source>
</evidence>
<reference evidence="2" key="2">
    <citation type="journal article" date="2018" name="Mol. Plant Microbe Interact.">
        <title>Genome sequence resources for the wheat stripe rust pathogen (Puccinia striiformis f. sp. tritici) and the barley stripe rust pathogen (Puccinia striiformis f. sp. hordei).</title>
        <authorList>
            <person name="Xia C."/>
            <person name="Wang M."/>
            <person name="Yin C."/>
            <person name="Cornejo O.E."/>
            <person name="Hulbert S.H."/>
            <person name="Chen X."/>
        </authorList>
    </citation>
    <scope>NUCLEOTIDE SEQUENCE [LARGE SCALE GENOMIC DNA]</scope>
    <source>
        <strain evidence="2">93-210</strain>
    </source>
</reference>
<protein>
    <submittedName>
        <fullName evidence="1">Uncharacterized protein</fullName>
    </submittedName>
</protein>
<feature type="non-terminal residue" evidence="1">
    <location>
        <position position="212"/>
    </location>
</feature>
<name>A0ACC0DNI7_9BASI</name>
<dbReference type="EMBL" id="CM045882">
    <property type="protein sequence ID" value="KAI7935566.1"/>
    <property type="molecule type" value="Genomic_DNA"/>
</dbReference>